<protein>
    <submittedName>
        <fullName evidence="1">Glycosyltransferase family 4 protein</fullName>
    </submittedName>
</protein>
<gene>
    <name evidence="1" type="ORF">KSW80_06340</name>
</gene>
<dbReference type="PANTHER" id="PTHR12526">
    <property type="entry name" value="GLYCOSYLTRANSFERASE"/>
    <property type="match status" value="1"/>
</dbReference>
<dbReference type="CDD" id="cd03801">
    <property type="entry name" value="GT4_PimA-like"/>
    <property type="match status" value="1"/>
</dbReference>
<proteinExistence type="predicted"/>
<organism evidence="1 2">
    <name type="scientific">Segatella copri</name>
    <dbReference type="NCBI Taxonomy" id="165179"/>
    <lineage>
        <taxon>Bacteria</taxon>
        <taxon>Pseudomonadati</taxon>
        <taxon>Bacteroidota</taxon>
        <taxon>Bacteroidia</taxon>
        <taxon>Bacteroidales</taxon>
        <taxon>Prevotellaceae</taxon>
        <taxon>Segatella</taxon>
    </lineage>
</organism>
<dbReference type="Proteomes" id="UP001196316">
    <property type="component" value="Unassembled WGS sequence"/>
</dbReference>
<sequence>MKYCILTPRFPFPENGGDVLRINNIAKYLKSAGHELILVSFCEGNPDMAAAETLYDKIYVVKRKKTNSMLYSLEYMLSGRPIQCGYYYSREYSKLLGMVIAKEKPDRFVSHLLRMVPYLTQHGVESQSIVEMTDALSKTYTLSSGFKGMSLKKVIYAIERKLIKRYERFVMKKFPKVVLVSQADIDYLSAEGDKHSLALYTNGVECMDEIPNSYDHDKICFVGNMRTLQNQDAVLHFVNYIFPLILKKKPGAKFYIVGAEPPRNIMALSEKYENVVVTGFVDVLSDAVKDSCVAVAPVKIAAGIQNKVIVAMGMGVPVVMSSLISRAIPELVSGTNCIIEDADQAFADACMRMMENETDRNHISRSGYDTVRKYYSWQEKLSGYDLLNPKCPNARFGLKAKQNPSF</sequence>
<reference evidence="1" key="1">
    <citation type="submission" date="2021-06" db="EMBL/GenBank/DDBJ databases">
        <title>Collection of gut derived symbiotic bacterial strains cultured from healthy donors.</title>
        <authorList>
            <person name="Lin H."/>
            <person name="Littmann E."/>
            <person name="Pamer E.G."/>
        </authorList>
    </citation>
    <scope>NUCLEOTIDE SEQUENCE</scope>
    <source>
        <strain evidence="1">MSK.21.60</strain>
    </source>
</reference>
<evidence type="ECO:0000313" key="2">
    <source>
        <dbReference type="Proteomes" id="UP001196316"/>
    </source>
</evidence>
<name>A0AAW4N9A0_9BACT</name>
<evidence type="ECO:0000313" key="1">
    <source>
        <dbReference type="EMBL" id="MBV3408017.1"/>
    </source>
</evidence>
<accession>A0AAW4N9A0</accession>
<dbReference type="EMBL" id="JAHOEP010000013">
    <property type="protein sequence ID" value="MBV3408017.1"/>
    <property type="molecule type" value="Genomic_DNA"/>
</dbReference>
<dbReference type="Pfam" id="PF13692">
    <property type="entry name" value="Glyco_trans_1_4"/>
    <property type="match status" value="1"/>
</dbReference>
<dbReference type="RefSeq" id="WP_217325876.1">
    <property type="nucleotide sequence ID" value="NZ_JAHOEK010000011.1"/>
</dbReference>
<dbReference type="AlphaFoldDB" id="A0AAW4N9A0"/>
<dbReference type="PANTHER" id="PTHR12526:SF630">
    <property type="entry name" value="GLYCOSYLTRANSFERASE"/>
    <property type="match status" value="1"/>
</dbReference>
<comment type="caution">
    <text evidence="1">The sequence shown here is derived from an EMBL/GenBank/DDBJ whole genome shotgun (WGS) entry which is preliminary data.</text>
</comment>